<dbReference type="STRING" id="1561998.A0A1I7T750"/>
<dbReference type="eggNOG" id="ENOG502R16V">
    <property type="taxonomic scope" value="Eukaryota"/>
</dbReference>
<dbReference type="AlphaFoldDB" id="A0A1I7T750"/>
<sequence>MKPTEHLGNMFSDEDSEENSFDAPAVENQNMEMNNDSFGTEDEEEEEFIAEQTELDLEEDDFNILTIEEVSMEVLTSRMGRVMTEVIQRGEHAAIALFEVANKIVFQSTMLDAKNNKVIATIIYGISRLFFDGRERDLGAEQAEHVIILFITKLAIKNKSMKCCDLLYQLILFVDRLYFHTDSFVRVRIYRLLACLVEESNRYADVMRENGDNLFYFTDEDIPETEEMIPIGVKTDGCQIWLVVYWINLHKVTAARRIHIVDEKEIDKCIDYIEISQDNKVKQAIIIRLASDVHLSSFTEKQRFRLVNLLNTSDSARVQDIIHQRLVESWMKVAGKEFVSPSIFPPPEPTNMIPNQFPSIIIQYLNPFEDPIAVYIFMKATINRFICQTVGDKDVEQFMKHLLGLSHKDTESVGLMRRTTFRLITEDSNPEIELKKTFVRILISRCFVDVVMNESKGRLDANHLHQRVLMFFLPDVTNFVQQLKSFCSVYFEADQTVSYDNCKELLLYNIIHLLNVAVRYGDAADDKYVYKQALTDLLENPLLEFSTETLMTMTTMCLDLCQTEEDRYEYCDWICGISTKLMINELNGKDEKASNLKNAIENKSISDRMYLRSATMLLSTCQHEEVKKPTNEMTVLFQAIIPALLGSVNKHLQKIGLELIGYATSIDFLNNGPYLKLTSFLLQRDDEVLKSTGIHSLVRVIQTHGFPDTASAIFGDEEKGPESYQNSLPKLFEKSIISLQGMALVQTVQDCLSMLSYGSYAWPKLLCTILLVSFQKCNENLPLVKILRTYCKSVRSTFNKINILNGFTKAVDVISKTNEHDSSWKIYQMTELVCEYLSSVMTIEDDDEAVHQEEAIYMEVELTNRMISKALSRPSAWYIRHVFTAMATSLQLEYVPMEKLDKLHESLVDSYDTIRCNSGKATQIAFKRFLTHCERVITLHEKIKGLKINFDLKKVKNEAEELDSRAACSSSSSSSRKKKRTRDCWDDDDEENIASDDSFEYYPKPTRTRKRVNSSPIETSAKVSRVSVEREEVPHEESNIDDSFEL</sequence>
<evidence type="ECO:0000313" key="2">
    <source>
        <dbReference type="Proteomes" id="UP000095282"/>
    </source>
</evidence>
<feature type="compositionally biased region" description="Basic and acidic residues" evidence="1">
    <location>
        <begin position="1027"/>
        <end position="1038"/>
    </location>
</feature>
<reference evidence="3" key="1">
    <citation type="submission" date="2016-11" db="UniProtKB">
        <authorList>
            <consortium name="WormBaseParasite"/>
        </authorList>
    </citation>
    <scope>IDENTIFICATION</scope>
</reference>
<feature type="compositionally biased region" description="Low complexity" evidence="1">
    <location>
        <begin position="965"/>
        <end position="974"/>
    </location>
</feature>
<organism evidence="2 3">
    <name type="scientific">Caenorhabditis tropicalis</name>
    <dbReference type="NCBI Taxonomy" id="1561998"/>
    <lineage>
        <taxon>Eukaryota</taxon>
        <taxon>Metazoa</taxon>
        <taxon>Ecdysozoa</taxon>
        <taxon>Nematoda</taxon>
        <taxon>Chromadorea</taxon>
        <taxon>Rhabditida</taxon>
        <taxon>Rhabditina</taxon>
        <taxon>Rhabditomorpha</taxon>
        <taxon>Rhabditoidea</taxon>
        <taxon>Rhabditidae</taxon>
        <taxon>Peloderinae</taxon>
        <taxon>Caenorhabditis</taxon>
    </lineage>
</organism>
<accession>A0A1I7T750</accession>
<keyword evidence="2" id="KW-1185">Reference proteome</keyword>
<feature type="compositionally biased region" description="Polar residues" evidence="1">
    <location>
        <begin position="1013"/>
        <end position="1022"/>
    </location>
</feature>
<dbReference type="WBParaSite" id="Csp11.Scaffold526.g3064.t1">
    <property type="protein sequence ID" value="Csp11.Scaffold526.g3064.t1"/>
    <property type="gene ID" value="Csp11.Scaffold526.g3064"/>
</dbReference>
<evidence type="ECO:0000256" key="1">
    <source>
        <dbReference type="SAM" id="MobiDB-lite"/>
    </source>
</evidence>
<name>A0A1I7T750_9PELO</name>
<proteinExistence type="predicted"/>
<dbReference type="Proteomes" id="UP000095282">
    <property type="component" value="Unplaced"/>
</dbReference>
<feature type="region of interest" description="Disordered" evidence="1">
    <location>
        <begin position="963"/>
        <end position="1046"/>
    </location>
</feature>
<protein>
    <submittedName>
        <fullName evidence="3">Condensin complex subunit 3</fullName>
    </submittedName>
</protein>
<evidence type="ECO:0000313" key="3">
    <source>
        <dbReference type="WBParaSite" id="Csp11.Scaffold526.g3064.t1"/>
    </source>
</evidence>
<feature type="compositionally biased region" description="Polar residues" evidence="1">
    <location>
        <begin position="27"/>
        <end position="38"/>
    </location>
</feature>
<feature type="region of interest" description="Disordered" evidence="1">
    <location>
        <begin position="1"/>
        <end position="42"/>
    </location>
</feature>
<feature type="compositionally biased region" description="Acidic residues" evidence="1">
    <location>
        <begin position="985"/>
        <end position="999"/>
    </location>
</feature>